<dbReference type="AlphaFoldDB" id="A0A844G7E5"/>
<sequence>MDNHLDQELTGATRRNELFFWLFSIVALFLFLGHNALWASEDRWAEIAREMLITGDLLHPALNWQVYFDKPHLTYWLILPFAIVRGGFDEFIVRIPSALAGLAGLWGTLMLSKKLFDRRTALLAGWMLLTCYGFLFWARTAAADTANLAAIILAVAYFYQVEEKATFHRYLIFYLICFLGALAKGLPALVMPFVVIAPHLLAEKRWLKHLRVSNFLAFFLAAGLYFLPFYLASILPMEPPLRAQGNELSGLELVWRENIVRVFNAFDHKDPFYSYFYNLPRTLLPWVLVIGVSIAGMVRNWKKLPPPVRELMIGTLAMFVLFCCSTSRRWYYILPVMPFCAVLAAAGLCRGLSVEKWDRPVLLLMRLLVIIGSSLGVASLVGIPLWNHFFKFSPPLLAVIALPAAGLLALGAILIDNQPESPVERWTGLPRRMGSMVLGCAILVVCVFDCVIPSLTRYRTEKQLYDAILAADLGLSPERIFIWRDDAPSKLLFYLDLQRPVTDSPDFIWRRAFTEEQIRAMTPEQRRAEQQKRNLADLRQFLERNAGHQVAIFSFDRESDLKPLARAAAELGLPIDVEKPDFSERRFDVMESKSRRRSVWTPRLPQTFEEKHEEVK</sequence>
<organism evidence="10 11">
    <name type="scientific">Victivallis lenta</name>
    <dbReference type="NCBI Taxonomy" id="2606640"/>
    <lineage>
        <taxon>Bacteria</taxon>
        <taxon>Pseudomonadati</taxon>
        <taxon>Lentisphaerota</taxon>
        <taxon>Lentisphaeria</taxon>
        <taxon>Victivallales</taxon>
        <taxon>Victivallaceae</taxon>
        <taxon>Victivallis</taxon>
    </lineage>
</organism>
<dbReference type="GO" id="GO:0005886">
    <property type="term" value="C:plasma membrane"/>
    <property type="evidence" value="ECO:0007669"/>
    <property type="project" value="UniProtKB-SubCell"/>
</dbReference>
<keyword evidence="7 8" id="KW-0472">Membrane</keyword>
<feature type="transmembrane region" description="Helical" evidence="8">
    <location>
        <begin position="283"/>
        <end position="301"/>
    </location>
</feature>
<evidence type="ECO:0000256" key="7">
    <source>
        <dbReference type="ARBA" id="ARBA00023136"/>
    </source>
</evidence>
<feature type="transmembrane region" description="Helical" evidence="8">
    <location>
        <begin position="331"/>
        <end position="348"/>
    </location>
</feature>
<dbReference type="InterPro" id="IPR050297">
    <property type="entry name" value="LipidA_mod_glycosyltrf_83"/>
</dbReference>
<evidence type="ECO:0000313" key="11">
    <source>
        <dbReference type="Proteomes" id="UP000435649"/>
    </source>
</evidence>
<dbReference type="Proteomes" id="UP000435649">
    <property type="component" value="Unassembled WGS sequence"/>
</dbReference>
<proteinExistence type="predicted"/>
<evidence type="ECO:0000259" key="9">
    <source>
        <dbReference type="Pfam" id="PF13231"/>
    </source>
</evidence>
<feature type="transmembrane region" description="Helical" evidence="8">
    <location>
        <begin position="120"/>
        <end position="137"/>
    </location>
</feature>
<evidence type="ECO:0000256" key="2">
    <source>
        <dbReference type="ARBA" id="ARBA00022475"/>
    </source>
</evidence>
<feature type="transmembrane region" description="Helical" evidence="8">
    <location>
        <begin position="143"/>
        <end position="159"/>
    </location>
</feature>
<comment type="subcellular location">
    <subcellularLocation>
        <location evidence="1">Cell membrane</location>
        <topology evidence="1">Multi-pass membrane protein</topology>
    </subcellularLocation>
</comment>
<keyword evidence="5 8" id="KW-0812">Transmembrane</keyword>
<evidence type="ECO:0000256" key="8">
    <source>
        <dbReference type="SAM" id="Phobius"/>
    </source>
</evidence>
<feature type="transmembrane region" description="Helical" evidence="8">
    <location>
        <begin position="171"/>
        <end position="195"/>
    </location>
</feature>
<feature type="transmembrane region" description="Helical" evidence="8">
    <location>
        <begin position="215"/>
        <end position="235"/>
    </location>
</feature>
<dbReference type="GO" id="GO:0009103">
    <property type="term" value="P:lipopolysaccharide biosynthetic process"/>
    <property type="evidence" value="ECO:0007669"/>
    <property type="project" value="UniProtKB-ARBA"/>
</dbReference>
<evidence type="ECO:0000256" key="3">
    <source>
        <dbReference type="ARBA" id="ARBA00022676"/>
    </source>
</evidence>
<feature type="transmembrane region" description="Helical" evidence="8">
    <location>
        <begin position="435"/>
        <end position="455"/>
    </location>
</feature>
<keyword evidence="11" id="KW-1185">Reference proteome</keyword>
<name>A0A844G7E5_9BACT</name>
<protein>
    <recommendedName>
        <fullName evidence="9">Glycosyltransferase RgtA/B/C/D-like domain-containing protein</fullName>
    </recommendedName>
</protein>
<dbReference type="EMBL" id="VUNS01000016">
    <property type="protein sequence ID" value="MST98229.1"/>
    <property type="molecule type" value="Genomic_DNA"/>
</dbReference>
<dbReference type="RefSeq" id="WP_154419307.1">
    <property type="nucleotide sequence ID" value="NZ_VUNS01000016.1"/>
</dbReference>
<feature type="transmembrane region" description="Helical" evidence="8">
    <location>
        <begin position="360"/>
        <end position="383"/>
    </location>
</feature>
<evidence type="ECO:0000313" key="10">
    <source>
        <dbReference type="EMBL" id="MST98229.1"/>
    </source>
</evidence>
<evidence type="ECO:0000256" key="4">
    <source>
        <dbReference type="ARBA" id="ARBA00022679"/>
    </source>
</evidence>
<dbReference type="InterPro" id="IPR038731">
    <property type="entry name" value="RgtA/B/C-like"/>
</dbReference>
<comment type="caution">
    <text evidence="10">The sequence shown here is derived from an EMBL/GenBank/DDBJ whole genome shotgun (WGS) entry which is preliminary data.</text>
</comment>
<keyword evidence="3" id="KW-0328">Glycosyltransferase</keyword>
<reference evidence="10 11" key="1">
    <citation type="submission" date="2019-08" db="EMBL/GenBank/DDBJ databases">
        <title>In-depth cultivation of the pig gut microbiome towards novel bacterial diversity and tailored functional studies.</title>
        <authorList>
            <person name="Wylensek D."/>
            <person name="Hitch T.C.A."/>
            <person name="Clavel T."/>
        </authorList>
    </citation>
    <scope>NUCLEOTIDE SEQUENCE [LARGE SCALE GENOMIC DNA]</scope>
    <source>
        <strain evidence="10 11">BBE-744-WT-12</strain>
    </source>
</reference>
<dbReference type="PANTHER" id="PTHR33908">
    <property type="entry name" value="MANNOSYLTRANSFERASE YKCB-RELATED"/>
    <property type="match status" value="1"/>
</dbReference>
<feature type="transmembrane region" description="Helical" evidence="8">
    <location>
        <begin position="18"/>
        <end position="39"/>
    </location>
</feature>
<feature type="domain" description="Glycosyltransferase RgtA/B/C/D-like" evidence="9">
    <location>
        <begin position="69"/>
        <end position="214"/>
    </location>
</feature>
<evidence type="ECO:0000256" key="5">
    <source>
        <dbReference type="ARBA" id="ARBA00022692"/>
    </source>
</evidence>
<evidence type="ECO:0000256" key="1">
    <source>
        <dbReference type="ARBA" id="ARBA00004651"/>
    </source>
</evidence>
<feature type="transmembrane region" description="Helical" evidence="8">
    <location>
        <begin position="395"/>
        <end position="415"/>
    </location>
</feature>
<evidence type="ECO:0000256" key="6">
    <source>
        <dbReference type="ARBA" id="ARBA00022989"/>
    </source>
</evidence>
<dbReference type="GO" id="GO:0010041">
    <property type="term" value="P:response to iron(III) ion"/>
    <property type="evidence" value="ECO:0007669"/>
    <property type="project" value="TreeGrafter"/>
</dbReference>
<dbReference type="Pfam" id="PF13231">
    <property type="entry name" value="PMT_2"/>
    <property type="match status" value="1"/>
</dbReference>
<keyword evidence="6 8" id="KW-1133">Transmembrane helix</keyword>
<gene>
    <name evidence="10" type="ORF">FYJ85_14385</name>
</gene>
<accession>A0A844G7E5</accession>
<dbReference type="PANTHER" id="PTHR33908:SF3">
    <property type="entry name" value="UNDECAPRENYL PHOSPHATE-ALPHA-4-AMINO-4-DEOXY-L-ARABINOSE ARABINOSYL TRANSFERASE"/>
    <property type="match status" value="1"/>
</dbReference>
<dbReference type="GO" id="GO:0016763">
    <property type="term" value="F:pentosyltransferase activity"/>
    <property type="evidence" value="ECO:0007669"/>
    <property type="project" value="TreeGrafter"/>
</dbReference>
<keyword evidence="4" id="KW-0808">Transferase</keyword>
<keyword evidence="2" id="KW-1003">Cell membrane</keyword>